<feature type="compositionally biased region" description="Polar residues" evidence="7">
    <location>
        <begin position="347"/>
        <end position="358"/>
    </location>
</feature>
<reference evidence="9" key="1">
    <citation type="submission" date="2021-01" db="EMBL/GenBank/DDBJ databases">
        <title>Caligus Genome Assembly.</title>
        <authorList>
            <person name="Gallardo-Escarate C."/>
        </authorList>
    </citation>
    <scope>NUCLEOTIDE SEQUENCE [LARGE SCALE GENOMIC DNA]</scope>
</reference>
<evidence type="ECO:0000256" key="3">
    <source>
        <dbReference type="ARBA" id="ARBA00022737"/>
    </source>
</evidence>
<sequence length="384" mass="43335">RIVLPISGPGGKLAVFEISKPGRITNGVQPVLINKANVMDFSWDPFDDHRLIVACDDGYLRLWNIPEGGLRQPVNEPEFLFPAHNDKVQIVKFHPLASDIVVTASFNRSLRVWDLSDHSTHQFELEVIKKPIFLGEENVEWSPCGKFLATLCKDKKIRIYEPRRRRNHAQKGARVLWALGGHYLIVTGFSRQSEQQVCVYRVEDMSQVHSVILAGESTVTTFEVSLDAPHLFGLSPYRPSGLHQGLAFLPKSTCNVRDVEFAKAFRLTHNTIEPISFTVPRVKTAYFQDDLFPPTRWLEGAQKEARRVSLQPKDMPSLSEAAPAERKNSAHSHQHTKLEQIDEKKSNFTASEIASSMSKILPQSHGALEQDAMEGVDPSEWVRN</sequence>
<dbReference type="SMR" id="A0A7T8HEX4"/>
<dbReference type="PANTHER" id="PTHR10856:SF20">
    <property type="entry name" value="CORONIN-7"/>
    <property type="match status" value="1"/>
</dbReference>
<dbReference type="SMART" id="SM00320">
    <property type="entry name" value="WD40"/>
    <property type="match status" value="3"/>
</dbReference>
<name>A0A7T8HEX4_CALRO</name>
<dbReference type="Pfam" id="PF16300">
    <property type="entry name" value="WD40_4"/>
    <property type="match status" value="1"/>
</dbReference>
<dbReference type="SMART" id="SM01167">
    <property type="entry name" value="DUF1900"/>
    <property type="match status" value="1"/>
</dbReference>
<evidence type="ECO:0000313" key="9">
    <source>
        <dbReference type="Proteomes" id="UP000595437"/>
    </source>
</evidence>
<accession>A0A7T8HEX4</accession>
<feature type="compositionally biased region" description="Basic and acidic residues" evidence="7">
    <location>
        <begin position="336"/>
        <end position="346"/>
    </location>
</feature>
<comment type="function">
    <text evidence="4">F-actin regulator involved in anterograde Golgi to endosome transport: upon ubiquitination via 'Lys-33'-linked ubiquitin chains by the BCR(KLHL20) E3 ubiquitin ligase complex, interacts with EPS15 and localizes to the trans-Golgi network, where it promotes actin polymerization, thereby facilitating post-Golgi trafficking. May play a role in the maintenance of the Golgi apparatus morphology.</text>
</comment>
<dbReference type="AlphaFoldDB" id="A0A7T8HEX4"/>
<organism evidence="8 9">
    <name type="scientific">Caligus rogercresseyi</name>
    <name type="common">Sea louse</name>
    <dbReference type="NCBI Taxonomy" id="217165"/>
    <lineage>
        <taxon>Eukaryota</taxon>
        <taxon>Metazoa</taxon>
        <taxon>Ecdysozoa</taxon>
        <taxon>Arthropoda</taxon>
        <taxon>Crustacea</taxon>
        <taxon>Multicrustacea</taxon>
        <taxon>Hexanauplia</taxon>
        <taxon>Copepoda</taxon>
        <taxon>Siphonostomatoida</taxon>
        <taxon>Caligidae</taxon>
        <taxon>Caligus</taxon>
    </lineage>
</organism>
<dbReference type="InterPro" id="IPR015943">
    <property type="entry name" value="WD40/YVTN_repeat-like_dom_sf"/>
</dbReference>
<feature type="non-terminal residue" evidence="8">
    <location>
        <position position="384"/>
    </location>
</feature>
<evidence type="ECO:0000256" key="2">
    <source>
        <dbReference type="ARBA" id="ARBA00022574"/>
    </source>
</evidence>
<dbReference type="PROSITE" id="PS00678">
    <property type="entry name" value="WD_REPEATS_1"/>
    <property type="match status" value="1"/>
</dbReference>
<dbReference type="PROSITE" id="PS50294">
    <property type="entry name" value="WD_REPEATS_REGION"/>
    <property type="match status" value="1"/>
</dbReference>
<feature type="repeat" description="WD" evidence="5">
    <location>
        <begin position="81"/>
        <end position="123"/>
    </location>
</feature>
<feature type="region of interest" description="Disordered" evidence="7">
    <location>
        <begin position="303"/>
        <end position="384"/>
    </location>
</feature>
<dbReference type="InterPro" id="IPR036322">
    <property type="entry name" value="WD40_repeat_dom_sf"/>
</dbReference>
<dbReference type="PANTHER" id="PTHR10856">
    <property type="entry name" value="CORONIN"/>
    <property type="match status" value="1"/>
</dbReference>
<dbReference type="SUPFAM" id="SSF50978">
    <property type="entry name" value="WD40 repeat-like"/>
    <property type="match status" value="1"/>
</dbReference>
<dbReference type="PROSITE" id="PS50082">
    <property type="entry name" value="WD_REPEATS_2"/>
    <property type="match status" value="1"/>
</dbReference>
<gene>
    <name evidence="8" type="ORF">FKW44_009238</name>
</gene>
<protein>
    <recommendedName>
        <fullName evidence="6">Coronin</fullName>
    </recommendedName>
</protein>
<dbReference type="InterPro" id="IPR001680">
    <property type="entry name" value="WD40_rpt"/>
</dbReference>
<keyword evidence="2 5" id="KW-0853">WD repeat</keyword>
<dbReference type="Gene3D" id="2.130.10.10">
    <property type="entry name" value="YVTN repeat-like/Quinoprotein amine dehydrogenase"/>
    <property type="match status" value="1"/>
</dbReference>
<evidence type="ECO:0000256" key="4">
    <source>
        <dbReference type="ARBA" id="ARBA00024838"/>
    </source>
</evidence>
<dbReference type="Pfam" id="PF00400">
    <property type="entry name" value="WD40"/>
    <property type="match status" value="3"/>
</dbReference>
<evidence type="ECO:0000256" key="5">
    <source>
        <dbReference type="PROSITE-ProRule" id="PRU00221"/>
    </source>
</evidence>
<evidence type="ECO:0000256" key="1">
    <source>
        <dbReference type="ARBA" id="ARBA00009482"/>
    </source>
</evidence>
<evidence type="ECO:0000256" key="7">
    <source>
        <dbReference type="SAM" id="MobiDB-lite"/>
    </source>
</evidence>
<evidence type="ECO:0000313" key="8">
    <source>
        <dbReference type="EMBL" id="QQP48808.1"/>
    </source>
</evidence>
<comment type="similarity">
    <text evidence="1 6">Belongs to the WD repeat coronin family.</text>
</comment>
<dbReference type="InterPro" id="IPR015505">
    <property type="entry name" value="Coronin"/>
</dbReference>
<dbReference type="InterPro" id="IPR019775">
    <property type="entry name" value="WD40_repeat_CS"/>
</dbReference>
<dbReference type="OrthoDB" id="1850764at2759"/>
<dbReference type="Proteomes" id="UP000595437">
    <property type="component" value="Chromosome 6"/>
</dbReference>
<dbReference type="EMBL" id="CP045895">
    <property type="protein sequence ID" value="QQP48808.1"/>
    <property type="molecule type" value="Genomic_DNA"/>
</dbReference>
<evidence type="ECO:0000256" key="6">
    <source>
        <dbReference type="RuleBase" id="RU280818"/>
    </source>
</evidence>
<proteinExistence type="inferred from homology"/>
<keyword evidence="9" id="KW-1185">Reference proteome</keyword>
<keyword evidence="3 6" id="KW-0677">Repeat</keyword>